<organism evidence="1 2">
    <name type="scientific">Sander lucioperca</name>
    <name type="common">Pike-perch</name>
    <name type="synonym">Perca lucioperca</name>
    <dbReference type="NCBI Taxonomy" id="283035"/>
    <lineage>
        <taxon>Eukaryota</taxon>
        <taxon>Metazoa</taxon>
        <taxon>Chordata</taxon>
        <taxon>Craniata</taxon>
        <taxon>Vertebrata</taxon>
        <taxon>Euteleostomi</taxon>
        <taxon>Actinopterygii</taxon>
        <taxon>Neopterygii</taxon>
        <taxon>Teleostei</taxon>
        <taxon>Neoteleostei</taxon>
        <taxon>Acanthomorphata</taxon>
        <taxon>Eupercaria</taxon>
        <taxon>Perciformes</taxon>
        <taxon>Percoidei</taxon>
        <taxon>Percidae</taxon>
        <taxon>Luciopercinae</taxon>
        <taxon>Sander</taxon>
    </lineage>
</organism>
<evidence type="ECO:0000313" key="1">
    <source>
        <dbReference type="Ensembl" id="ENSSLUP00000041888.1"/>
    </source>
</evidence>
<accession>A0A8D0D6B5</accession>
<sequence>MWSFLPTVGLCQVMSQEPPRGGNMTFAVLCYSLHPSLSSSSIAPIHLCHLTNDCSAAVSLPCIIYHELQRGSKREK</sequence>
<dbReference type="Proteomes" id="UP000694568">
    <property type="component" value="Unplaced"/>
</dbReference>
<keyword evidence="2" id="KW-1185">Reference proteome</keyword>
<evidence type="ECO:0000313" key="2">
    <source>
        <dbReference type="Proteomes" id="UP000694568"/>
    </source>
</evidence>
<dbReference type="AlphaFoldDB" id="A0A8D0D6B5"/>
<protein>
    <submittedName>
        <fullName evidence="1">Uncharacterized protein</fullName>
    </submittedName>
</protein>
<dbReference type="Ensembl" id="ENSSLUT00000043212.1">
    <property type="protein sequence ID" value="ENSSLUP00000041888.1"/>
    <property type="gene ID" value="ENSSLUG00000018584.1"/>
</dbReference>
<name>A0A8D0D6B5_SANLU</name>
<proteinExistence type="predicted"/>
<reference evidence="1" key="1">
    <citation type="submission" date="2025-08" db="UniProtKB">
        <authorList>
            <consortium name="Ensembl"/>
        </authorList>
    </citation>
    <scope>IDENTIFICATION</scope>
</reference>
<reference evidence="1" key="2">
    <citation type="submission" date="2025-09" db="UniProtKB">
        <authorList>
            <consortium name="Ensembl"/>
        </authorList>
    </citation>
    <scope>IDENTIFICATION</scope>
</reference>